<organism evidence="1 2">
    <name type="scientific">Ramlibacter lithotrophicus</name>
    <dbReference type="NCBI Taxonomy" id="2606681"/>
    <lineage>
        <taxon>Bacteria</taxon>
        <taxon>Pseudomonadati</taxon>
        <taxon>Pseudomonadota</taxon>
        <taxon>Betaproteobacteria</taxon>
        <taxon>Burkholderiales</taxon>
        <taxon>Comamonadaceae</taxon>
        <taxon>Ramlibacter</taxon>
    </lineage>
</organism>
<protein>
    <recommendedName>
        <fullName evidence="3">Aminoglycoside phosphotransferase domain-containing protein</fullName>
    </recommendedName>
</protein>
<dbReference type="InterPro" id="IPR011009">
    <property type="entry name" value="Kinase-like_dom_sf"/>
</dbReference>
<evidence type="ECO:0008006" key="3">
    <source>
        <dbReference type="Google" id="ProtNLM"/>
    </source>
</evidence>
<dbReference type="SUPFAM" id="SSF56112">
    <property type="entry name" value="Protein kinase-like (PK-like)"/>
    <property type="match status" value="1"/>
</dbReference>
<dbReference type="EMBL" id="VTOX01000002">
    <property type="protein sequence ID" value="NKE65703.1"/>
    <property type="molecule type" value="Genomic_DNA"/>
</dbReference>
<dbReference type="InterPro" id="IPR052732">
    <property type="entry name" value="Cell-binding_unc_protein"/>
</dbReference>
<dbReference type="AlphaFoldDB" id="A0A7X6DER2"/>
<dbReference type="RefSeq" id="WP_168106800.1">
    <property type="nucleotide sequence ID" value="NZ_VTOX01000002.1"/>
</dbReference>
<comment type="caution">
    <text evidence="1">The sequence shown here is derived from an EMBL/GenBank/DDBJ whole genome shotgun (WGS) entry which is preliminary data.</text>
</comment>
<evidence type="ECO:0000313" key="1">
    <source>
        <dbReference type="EMBL" id="NKE65703.1"/>
    </source>
</evidence>
<accession>A0A7X6DER2</accession>
<sequence>MDGAPLTGPGQRSLPQPRASLEAKVAALRQPSAWPVPPASVEAIETHMSWVFLTPQQAFKLKKPVRSDGLDFGTLERRRFFCEEEVRLNRRLAPSVYLDVLPLRADANGALGLWPEGEVVDWLVVMHRLPAGRMLDRLLATGAAQAGDMRRLAALLSGFYANLPPVLHDPEVYCERLAREIAHHEARLCDPQLAFPSGAVRPVCADLRLFLQHRRDRPAARVRAGRVVEGHGDLRPEHVWLGEPPAIIDCLEFSTELRTVDSADELAFVALECERAGAADLGHVLLQEFAALSGDAVPRELTAFYRGLRGCVRASIALWHLKEPRYRGSPVWRERAGQYLQLAASHAHACVQPSSSSTSESPP</sequence>
<dbReference type="PANTHER" id="PTHR43883:SF1">
    <property type="entry name" value="GLUCONOKINASE"/>
    <property type="match status" value="1"/>
</dbReference>
<evidence type="ECO:0000313" key="2">
    <source>
        <dbReference type="Proteomes" id="UP000521868"/>
    </source>
</evidence>
<dbReference type="Proteomes" id="UP000521868">
    <property type="component" value="Unassembled WGS sequence"/>
</dbReference>
<dbReference type="PANTHER" id="PTHR43883">
    <property type="entry name" value="SLR0207 PROTEIN"/>
    <property type="match status" value="1"/>
</dbReference>
<proteinExistence type="predicted"/>
<keyword evidence="2" id="KW-1185">Reference proteome</keyword>
<name>A0A7X6DER2_9BURK</name>
<gene>
    <name evidence="1" type="ORF">RAMLITH_07695</name>
</gene>
<reference evidence="1 2" key="1">
    <citation type="journal article" date="2020" name="Nature">
        <title>Bacterial chemolithoautotrophy via manganese oxidation.</title>
        <authorList>
            <person name="Yu H."/>
            <person name="Leadbetter J.R."/>
        </authorList>
    </citation>
    <scope>NUCLEOTIDE SEQUENCE [LARGE SCALE GENOMIC DNA]</scope>
    <source>
        <strain evidence="1 2">RBP-1</strain>
    </source>
</reference>